<evidence type="ECO:0000256" key="2">
    <source>
        <dbReference type="ARBA" id="ARBA00023125"/>
    </source>
</evidence>
<dbReference type="EMBL" id="VFOZ01000001">
    <property type="protein sequence ID" value="TQL96008.1"/>
    <property type="molecule type" value="Genomic_DNA"/>
</dbReference>
<dbReference type="Gene3D" id="1.10.10.60">
    <property type="entry name" value="Homeodomain-like"/>
    <property type="match status" value="1"/>
</dbReference>
<keyword evidence="2 4" id="KW-0238">DNA-binding</keyword>
<evidence type="ECO:0000313" key="7">
    <source>
        <dbReference type="EMBL" id="TQL96008.1"/>
    </source>
</evidence>
<dbReference type="PANTHER" id="PTHR47506:SF1">
    <property type="entry name" value="HTH-TYPE TRANSCRIPTIONAL REGULATOR YJDC"/>
    <property type="match status" value="1"/>
</dbReference>
<dbReference type="InterPro" id="IPR009057">
    <property type="entry name" value="Homeodomain-like_sf"/>
</dbReference>
<dbReference type="InterPro" id="IPR001647">
    <property type="entry name" value="HTH_TetR"/>
</dbReference>
<dbReference type="Proteomes" id="UP000316096">
    <property type="component" value="Unassembled WGS sequence"/>
</dbReference>
<proteinExistence type="predicted"/>
<evidence type="ECO:0000256" key="3">
    <source>
        <dbReference type="ARBA" id="ARBA00023163"/>
    </source>
</evidence>
<protein>
    <submittedName>
        <fullName evidence="7">TetR family transcriptional regulator</fullName>
    </submittedName>
</protein>
<evidence type="ECO:0000313" key="8">
    <source>
        <dbReference type="Proteomes" id="UP000316096"/>
    </source>
</evidence>
<sequence>MTTPDLEKPADGFPLSRKRSRGRPRAFDLDEAVDRALELFWRQGYTATTVADLTAAIGINPPSLYKAFGSKQELFERVVRRYAELNGRVVQVALACPDVESVVRQFLTGVIESATEPDCPVGCLTIQGGTACREGEHEVTDLLAALRRATQDALEHRFEQLKAEGGLRADQSPSTLARYVATVGQGLAVQASAGSTREELMAIVELSARTVA</sequence>
<gene>
    <name evidence="7" type="ORF">FB559_1525</name>
</gene>
<keyword evidence="1" id="KW-0805">Transcription regulation</keyword>
<dbReference type="AlphaFoldDB" id="A0A543CG04"/>
<keyword evidence="8" id="KW-1185">Reference proteome</keyword>
<accession>A0A543CG04</accession>
<feature type="DNA-binding region" description="H-T-H motif" evidence="4">
    <location>
        <begin position="49"/>
        <end position="68"/>
    </location>
</feature>
<dbReference type="InterPro" id="IPR036271">
    <property type="entry name" value="Tet_transcr_reg_TetR-rel_C_sf"/>
</dbReference>
<feature type="compositionally biased region" description="Basic and acidic residues" evidence="5">
    <location>
        <begin position="1"/>
        <end position="10"/>
    </location>
</feature>
<evidence type="ECO:0000256" key="5">
    <source>
        <dbReference type="SAM" id="MobiDB-lite"/>
    </source>
</evidence>
<dbReference type="RefSeq" id="WP_141954706.1">
    <property type="nucleotide sequence ID" value="NZ_VFOZ01000001.1"/>
</dbReference>
<dbReference type="PRINTS" id="PR00455">
    <property type="entry name" value="HTHTETR"/>
</dbReference>
<reference evidence="7 8" key="1">
    <citation type="submission" date="2019-06" db="EMBL/GenBank/DDBJ databases">
        <title>Sequencing the genomes of 1000 actinobacteria strains.</title>
        <authorList>
            <person name="Klenk H.-P."/>
        </authorList>
    </citation>
    <scope>NUCLEOTIDE SEQUENCE [LARGE SCALE GENOMIC DNA]</scope>
    <source>
        <strain evidence="7 8">DSM 102200</strain>
    </source>
</reference>
<evidence type="ECO:0000256" key="4">
    <source>
        <dbReference type="PROSITE-ProRule" id="PRU00335"/>
    </source>
</evidence>
<evidence type="ECO:0000259" key="6">
    <source>
        <dbReference type="PROSITE" id="PS50977"/>
    </source>
</evidence>
<dbReference type="InterPro" id="IPR023772">
    <property type="entry name" value="DNA-bd_HTH_TetR-type_CS"/>
</dbReference>
<dbReference type="PROSITE" id="PS01081">
    <property type="entry name" value="HTH_TETR_1"/>
    <property type="match status" value="1"/>
</dbReference>
<dbReference type="OrthoDB" id="9805134at2"/>
<dbReference type="Gene3D" id="1.10.357.10">
    <property type="entry name" value="Tetracycline Repressor, domain 2"/>
    <property type="match status" value="1"/>
</dbReference>
<comment type="caution">
    <text evidence="7">The sequence shown here is derived from an EMBL/GenBank/DDBJ whole genome shotgun (WGS) entry which is preliminary data.</text>
</comment>
<dbReference type="Pfam" id="PF00440">
    <property type="entry name" value="TetR_N"/>
    <property type="match status" value="1"/>
</dbReference>
<organism evidence="7 8">
    <name type="scientific">Actinoallomurus bryophytorum</name>
    <dbReference type="NCBI Taxonomy" id="1490222"/>
    <lineage>
        <taxon>Bacteria</taxon>
        <taxon>Bacillati</taxon>
        <taxon>Actinomycetota</taxon>
        <taxon>Actinomycetes</taxon>
        <taxon>Streptosporangiales</taxon>
        <taxon>Thermomonosporaceae</taxon>
        <taxon>Actinoallomurus</taxon>
    </lineage>
</organism>
<name>A0A543CG04_9ACTN</name>
<feature type="domain" description="HTH tetR-type" evidence="6">
    <location>
        <begin position="26"/>
        <end position="86"/>
    </location>
</feature>
<feature type="region of interest" description="Disordered" evidence="5">
    <location>
        <begin position="1"/>
        <end position="20"/>
    </location>
</feature>
<dbReference type="SUPFAM" id="SSF46689">
    <property type="entry name" value="Homeodomain-like"/>
    <property type="match status" value="1"/>
</dbReference>
<dbReference type="GO" id="GO:0003677">
    <property type="term" value="F:DNA binding"/>
    <property type="evidence" value="ECO:0007669"/>
    <property type="project" value="UniProtKB-UniRule"/>
</dbReference>
<evidence type="ECO:0000256" key="1">
    <source>
        <dbReference type="ARBA" id="ARBA00023015"/>
    </source>
</evidence>
<keyword evidence="3" id="KW-0804">Transcription</keyword>
<dbReference type="PROSITE" id="PS50977">
    <property type="entry name" value="HTH_TETR_2"/>
    <property type="match status" value="1"/>
</dbReference>
<dbReference type="SUPFAM" id="SSF48498">
    <property type="entry name" value="Tetracyclin repressor-like, C-terminal domain"/>
    <property type="match status" value="1"/>
</dbReference>
<dbReference type="PANTHER" id="PTHR47506">
    <property type="entry name" value="TRANSCRIPTIONAL REGULATORY PROTEIN"/>
    <property type="match status" value="1"/>
</dbReference>